<keyword evidence="6 11" id="KW-0411">Iron-sulfur</keyword>
<keyword evidence="15" id="KW-1185">Reference proteome</keyword>
<dbReference type="RefSeq" id="WP_215090487.1">
    <property type="nucleotide sequence ID" value="NZ_JBHSFE010000007.1"/>
</dbReference>
<reference evidence="15" key="1">
    <citation type="journal article" date="2019" name="Int. J. Syst. Evol. Microbiol.">
        <title>The Global Catalogue of Microorganisms (GCM) 10K type strain sequencing project: providing services to taxonomists for standard genome sequencing and annotation.</title>
        <authorList>
            <consortium name="The Broad Institute Genomics Platform"/>
            <consortium name="The Broad Institute Genome Sequencing Center for Infectious Disease"/>
            <person name="Wu L."/>
            <person name="Ma J."/>
        </authorList>
    </citation>
    <scope>NUCLEOTIDE SEQUENCE [LARGE SCALE GENOMIC DNA]</scope>
    <source>
        <strain evidence="15">CGMCC 4.7139</strain>
    </source>
</reference>
<comment type="function">
    <text evidence="11">Acts as a transcriptional regulator. Probably redox-responsive. The apo- but not holo-form probably binds DNA.</text>
</comment>
<dbReference type="InterPro" id="IPR034768">
    <property type="entry name" value="4FE4S_WBL"/>
</dbReference>
<dbReference type="PANTHER" id="PTHR38839:SF6">
    <property type="entry name" value="TRANSCRIPTIONAL REGULATOR WHIB1"/>
    <property type="match status" value="1"/>
</dbReference>
<evidence type="ECO:0000256" key="9">
    <source>
        <dbReference type="ARBA" id="ARBA00023157"/>
    </source>
</evidence>
<keyword evidence="4 11" id="KW-0479">Metal-binding</keyword>
<evidence type="ECO:0000313" key="14">
    <source>
        <dbReference type="EMBL" id="MFC4607495.1"/>
    </source>
</evidence>
<evidence type="ECO:0000256" key="8">
    <source>
        <dbReference type="ARBA" id="ARBA00023125"/>
    </source>
</evidence>
<name>A0ABV9G332_9ACTN</name>
<dbReference type="InterPro" id="IPR003482">
    <property type="entry name" value="Whib"/>
</dbReference>
<comment type="subcellular location">
    <subcellularLocation>
        <location evidence="1 11">Cytoplasm</location>
    </subcellularLocation>
</comment>
<keyword evidence="8 11" id="KW-0238">DNA-binding</keyword>
<feature type="binding site" evidence="11">
    <location>
        <position position="9"/>
    </location>
    <ligand>
        <name>[4Fe-4S] cluster</name>
        <dbReference type="ChEBI" id="CHEBI:49883"/>
    </ligand>
</feature>
<feature type="binding site" evidence="11">
    <location>
        <position position="46"/>
    </location>
    <ligand>
        <name>[4Fe-4S] cluster</name>
        <dbReference type="ChEBI" id="CHEBI:49883"/>
    </ligand>
</feature>
<comment type="caution">
    <text evidence="14">The sequence shown here is derived from an EMBL/GenBank/DDBJ whole genome shotgun (WGS) entry which is preliminary data.</text>
</comment>
<evidence type="ECO:0000256" key="11">
    <source>
        <dbReference type="HAMAP-Rule" id="MF_01479"/>
    </source>
</evidence>
<dbReference type="PANTHER" id="PTHR38839">
    <property type="entry name" value="TRANSCRIPTIONAL REGULATOR WHID-RELATED"/>
    <property type="match status" value="1"/>
</dbReference>
<evidence type="ECO:0000256" key="10">
    <source>
        <dbReference type="ARBA" id="ARBA00023163"/>
    </source>
</evidence>
<evidence type="ECO:0000259" key="13">
    <source>
        <dbReference type="PROSITE" id="PS51674"/>
    </source>
</evidence>
<organism evidence="14 15">
    <name type="scientific">Streptomyces maoxianensis</name>
    <dbReference type="NCBI Taxonomy" id="1459942"/>
    <lineage>
        <taxon>Bacteria</taxon>
        <taxon>Bacillati</taxon>
        <taxon>Actinomycetota</taxon>
        <taxon>Actinomycetes</taxon>
        <taxon>Kitasatosporales</taxon>
        <taxon>Streptomycetaceae</taxon>
        <taxon>Streptomyces</taxon>
    </lineage>
</organism>
<keyword evidence="7 11" id="KW-0805">Transcription regulation</keyword>
<dbReference type="EMBL" id="JBHSFE010000007">
    <property type="protein sequence ID" value="MFC4607495.1"/>
    <property type="molecule type" value="Genomic_DNA"/>
</dbReference>
<protein>
    <recommendedName>
        <fullName evidence="11">Transcriptional regulator WhiB</fullName>
    </recommendedName>
</protein>
<dbReference type="PROSITE" id="PS51674">
    <property type="entry name" value="4FE4S_WBL"/>
    <property type="match status" value="1"/>
</dbReference>
<gene>
    <name evidence="11" type="primary">whiB</name>
    <name evidence="14" type="ORF">ACFO9E_06650</name>
</gene>
<feature type="compositionally biased region" description="Basic residues" evidence="12">
    <location>
        <begin position="70"/>
        <end position="81"/>
    </location>
</feature>
<feature type="binding site" evidence="11">
    <location>
        <position position="37"/>
    </location>
    <ligand>
        <name>[4Fe-4S] cluster</name>
        <dbReference type="ChEBI" id="CHEBI:49883"/>
    </ligand>
</feature>
<proteinExistence type="inferred from homology"/>
<evidence type="ECO:0000256" key="5">
    <source>
        <dbReference type="ARBA" id="ARBA00023004"/>
    </source>
</evidence>
<evidence type="ECO:0000256" key="4">
    <source>
        <dbReference type="ARBA" id="ARBA00022723"/>
    </source>
</evidence>
<dbReference type="Pfam" id="PF02467">
    <property type="entry name" value="Whib"/>
    <property type="match status" value="1"/>
</dbReference>
<evidence type="ECO:0000313" key="15">
    <source>
        <dbReference type="Proteomes" id="UP001595993"/>
    </source>
</evidence>
<comment type="PTM">
    <text evidence="11">Upon Fe-S cluster removal intramolecular disulfide bonds are formed.</text>
</comment>
<feature type="domain" description="4Fe-4S Wbl-type" evidence="13">
    <location>
        <begin position="8"/>
        <end position="70"/>
    </location>
</feature>
<keyword evidence="5 11" id="KW-0408">Iron</keyword>
<evidence type="ECO:0000256" key="2">
    <source>
        <dbReference type="ARBA" id="ARBA00006597"/>
    </source>
</evidence>
<dbReference type="HAMAP" id="MF_01479">
    <property type="entry name" value="WhiB"/>
    <property type="match status" value="1"/>
</dbReference>
<accession>A0ABV9G332</accession>
<dbReference type="Proteomes" id="UP001595993">
    <property type="component" value="Unassembled WGS sequence"/>
</dbReference>
<evidence type="ECO:0000256" key="12">
    <source>
        <dbReference type="SAM" id="MobiDB-lite"/>
    </source>
</evidence>
<evidence type="ECO:0000256" key="3">
    <source>
        <dbReference type="ARBA" id="ARBA00022485"/>
    </source>
</evidence>
<evidence type="ECO:0000256" key="6">
    <source>
        <dbReference type="ARBA" id="ARBA00023014"/>
    </source>
</evidence>
<comment type="cofactor">
    <cofactor evidence="11">
        <name>[4Fe-4S] cluster</name>
        <dbReference type="ChEBI" id="CHEBI:49883"/>
    </cofactor>
    <text evidence="11">Binds 1 [4Fe-4S] cluster per subunit. Following nitrosylation of the [4Fe-4S] cluster binds 1 [4Fe-8(NO)] cluster per subunit.</text>
</comment>
<keyword evidence="10 11" id="KW-0804">Transcription</keyword>
<feature type="binding site" evidence="11">
    <location>
        <position position="40"/>
    </location>
    <ligand>
        <name>[4Fe-4S] cluster</name>
        <dbReference type="ChEBI" id="CHEBI:49883"/>
    </ligand>
</feature>
<evidence type="ECO:0000256" key="7">
    <source>
        <dbReference type="ARBA" id="ARBA00023015"/>
    </source>
</evidence>
<comment type="PTM">
    <text evidence="11">The Fe-S cluster can be nitrosylated by nitric oxide (NO).</text>
</comment>
<keyword evidence="11" id="KW-0963">Cytoplasm</keyword>
<keyword evidence="9 11" id="KW-1015">Disulfide bond</keyword>
<feature type="region of interest" description="Disordered" evidence="12">
    <location>
        <begin position="57"/>
        <end position="81"/>
    </location>
</feature>
<comment type="similarity">
    <text evidence="2 11">Belongs to the WhiB family.</text>
</comment>
<sequence length="81" mass="9142">MEWLQEAACRDEDPDLFFPVSTTGSGADQIDRAKQVCRRCPVADQCLDLALSTGQRTGVWGGTEPSERRFLRRRRSRANVT</sequence>
<keyword evidence="3 11" id="KW-0004">4Fe-4S</keyword>
<evidence type="ECO:0000256" key="1">
    <source>
        <dbReference type="ARBA" id="ARBA00004496"/>
    </source>
</evidence>